<dbReference type="SUPFAM" id="SSF51735">
    <property type="entry name" value="NAD(P)-binding Rossmann-fold domains"/>
    <property type="match status" value="1"/>
</dbReference>
<dbReference type="GO" id="GO:0006006">
    <property type="term" value="P:glucose metabolic process"/>
    <property type="evidence" value="ECO:0000318"/>
    <property type="project" value="GO_Central"/>
</dbReference>
<protein>
    <submittedName>
        <fullName evidence="4">Putative glyceraldehyde/Erythrose phosphate dehydrogenase family</fullName>
    </submittedName>
</protein>
<dbReference type="SMART" id="SM00846">
    <property type="entry name" value="Gp_dh_N"/>
    <property type="match status" value="1"/>
</dbReference>
<reference evidence="5" key="1">
    <citation type="journal article" date="2017" name="Nature">
        <title>The sunflower genome provides insights into oil metabolism, flowering and Asterid evolution.</title>
        <authorList>
            <person name="Badouin H."/>
            <person name="Gouzy J."/>
            <person name="Grassa C.J."/>
            <person name="Murat F."/>
            <person name="Staton S.E."/>
            <person name="Cottret L."/>
            <person name="Lelandais-Briere C."/>
            <person name="Owens G.L."/>
            <person name="Carrere S."/>
            <person name="Mayjonade B."/>
            <person name="Legrand L."/>
            <person name="Gill N."/>
            <person name="Kane N.C."/>
            <person name="Bowers J.E."/>
            <person name="Hubner S."/>
            <person name="Bellec A."/>
            <person name="Berard A."/>
            <person name="Berges H."/>
            <person name="Blanchet N."/>
            <person name="Boniface M.C."/>
            <person name="Brunel D."/>
            <person name="Catrice O."/>
            <person name="Chaidir N."/>
            <person name="Claudel C."/>
            <person name="Donnadieu C."/>
            <person name="Faraut T."/>
            <person name="Fievet G."/>
            <person name="Helmstetter N."/>
            <person name="King M."/>
            <person name="Knapp S.J."/>
            <person name="Lai Z."/>
            <person name="Le Paslier M.C."/>
            <person name="Lippi Y."/>
            <person name="Lorenzon L."/>
            <person name="Mandel J.R."/>
            <person name="Marage G."/>
            <person name="Marchand G."/>
            <person name="Marquand E."/>
            <person name="Bret-Mestries E."/>
            <person name="Morien E."/>
            <person name="Nambeesan S."/>
            <person name="Nguyen T."/>
            <person name="Pegot-Espagnet P."/>
            <person name="Pouilly N."/>
            <person name="Raftis F."/>
            <person name="Sallet E."/>
            <person name="Schiex T."/>
            <person name="Thomas J."/>
            <person name="Vandecasteele C."/>
            <person name="Vares D."/>
            <person name="Vear F."/>
            <person name="Vautrin S."/>
            <person name="Crespi M."/>
            <person name="Mangin B."/>
            <person name="Burke J.M."/>
            <person name="Salse J."/>
            <person name="Munos S."/>
            <person name="Vincourt P."/>
            <person name="Rieseberg L.H."/>
            <person name="Langlade N.B."/>
        </authorList>
    </citation>
    <scope>NUCLEOTIDE SEQUENCE [LARGE SCALE GENOMIC DNA]</scope>
    <source>
        <strain evidence="5">cv. SF193</strain>
    </source>
</reference>
<dbReference type="PRINTS" id="PR00078">
    <property type="entry name" value="G3PDHDRGNASE"/>
</dbReference>
<dbReference type="InterPro" id="IPR020831">
    <property type="entry name" value="GlycerAld/Erythrose_P_DH"/>
</dbReference>
<dbReference type="GO" id="GO:0004365">
    <property type="term" value="F:glyceraldehyde-3-phosphate dehydrogenase (NAD+) (phosphorylating) activity"/>
    <property type="evidence" value="ECO:0000318"/>
    <property type="project" value="GO_Central"/>
</dbReference>
<sequence length="164" mass="18165">MKQVSHLLKYESTLGIFDAEVKPASDNDISVDGKISKSSLTVTPPTFHGGVIYIFMELGIDLVIKGTGVFVDKEGVGKRIEAGAKKMLIAAPGKGDIPTYFVGVNAELYNHSEAIISNAFRTTNCLAPFVKVIDQNFVFASVRWVEDEAKWVMVVWRRRRRMVG</sequence>
<name>A0A251V4V2_HELAN</name>
<accession>A0A251V4V2</accession>
<dbReference type="InterPro" id="IPR020828">
    <property type="entry name" value="GlycerAld_3-P_DH_NAD(P)-bd"/>
</dbReference>
<evidence type="ECO:0000259" key="3">
    <source>
        <dbReference type="SMART" id="SM00846"/>
    </source>
</evidence>
<dbReference type="AlphaFoldDB" id="A0A251V4V2"/>
<dbReference type="GO" id="GO:0051287">
    <property type="term" value="F:NAD binding"/>
    <property type="evidence" value="ECO:0000318"/>
    <property type="project" value="GO_Central"/>
</dbReference>
<dbReference type="InParanoid" id="A0A251V4V2"/>
<dbReference type="Gene3D" id="3.40.50.720">
    <property type="entry name" value="NAD(P)-binding Rossmann-like Domain"/>
    <property type="match status" value="1"/>
</dbReference>
<dbReference type="Proteomes" id="UP000215914">
    <property type="component" value="Chromosome 3"/>
</dbReference>
<feature type="domain" description="Glyceraldehyde 3-phosphate dehydrogenase NAD(P) binding" evidence="3">
    <location>
        <begin position="2"/>
        <end position="121"/>
    </location>
</feature>
<dbReference type="PANTHER" id="PTHR43148">
    <property type="entry name" value="GLYCERALDEHYDE-3-PHOSPHATE DEHYDROGENASE 2"/>
    <property type="match status" value="1"/>
</dbReference>
<gene>
    <name evidence="4" type="ORF">HannXRQ_Chr03g0066571</name>
</gene>
<evidence type="ECO:0000313" key="5">
    <source>
        <dbReference type="Proteomes" id="UP000215914"/>
    </source>
</evidence>
<keyword evidence="2" id="KW-0560">Oxidoreductase</keyword>
<dbReference type="EMBL" id="CM007892">
    <property type="protein sequence ID" value="OTG30625.1"/>
    <property type="molecule type" value="Genomic_DNA"/>
</dbReference>
<evidence type="ECO:0000313" key="4">
    <source>
        <dbReference type="EMBL" id="OTG30625.1"/>
    </source>
</evidence>
<organism evidence="4 5">
    <name type="scientific">Helianthus annuus</name>
    <name type="common">Common sunflower</name>
    <dbReference type="NCBI Taxonomy" id="4232"/>
    <lineage>
        <taxon>Eukaryota</taxon>
        <taxon>Viridiplantae</taxon>
        <taxon>Streptophyta</taxon>
        <taxon>Embryophyta</taxon>
        <taxon>Tracheophyta</taxon>
        <taxon>Spermatophyta</taxon>
        <taxon>Magnoliopsida</taxon>
        <taxon>eudicotyledons</taxon>
        <taxon>Gunneridae</taxon>
        <taxon>Pentapetalae</taxon>
        <taxon>asterids</taxon>
        <taxon>campanulids</taxon>
        <taxon>Asterales</taxon>
        <taxon>Asteraceae</taxon>
        <taxon>Asteroideae</taxon>
        <taxon>Heliantheae alliance</taxon>
        <taxon>Heliantheae</taxon>
        <taxon>Helianthus</taxon>
    </lineage>
</organism>
<evidence type="ECO:0000256" key="2">
    <source>
        <dbReference type="ARBA" id="ARBA00023002"/>
    </source>
</evidence>
<keyword evidence="5" id="KW-1185">Reference proteome</keyword>
<dbReference type="InterPro" id="IPR036291">
    <property type="entry name" value="NAD(P)-bd_dom_sf"/>
</dbReference>
<dbReference type="OMA" id="SESCHFH"/>
<evidence type="ECO:0000256" key="1">
    <source>
        <dbReference type="ARBA" id="ARBA00007406"/>
    </source>
</evidence>
<dbReference type="STRING" id="4232.A0A251V4V2"/>
<proteinExistence type="inferred from homology"/>
<comment type="similarity">
    <text evidence="1">Belongs to the glyceraldehyde-3-phosphate dehydrogenase family.</text>
</comment>